<evidence type="ECO:0000256" key="1">
    <source>
        <dbReference type="ARBA" id="ARBA00023015"/>
    </source>
</evidence>
<organism evidence="5 6">
    <name type="scientific">Spirosoma agri</name>
    <dbReference type="NCBI Taxonomy" id="1987381"/>
    <lineage>
        <taxon>Bacteria</taxon>
        <taxon>Pseudomonadati</taxon>
        <taxon>Bacteroidota</taxon>
        <taxon>Cytophagia</taxon>
        <taxon>Cytophagales</taxon>
        <taxon>Cytophagaceae</taxon>
        <taxon>Spirosoma</taxon>
    </lineage>
</organism>
<feature type="domain" description="HTH marR-type" evidence="4">
    <location>
        <begin position="12"/>
        <end position="150"/>
    </location>
</feature>
<dbReference type="RefSeq" id="WP_164044011.1">
    <property type="nucleotide sequence ID" value="NZ_JAAGNZ010000007.1"/>
</dbReference>
<evidence type="ECO:0000256" key="3">
    <source>
        <dbReference type="ARBA" id="ARBA00023163"/>
    </source>
</evidence>
<dbReference type="InterPro" id="IPR036388">
    <property type="entry name" value="WH-like_DNA-bd_sf"/>
</dbReference>
<evidence type="ECO:0000313" key="5">
    <source>
        <dbReference type="EMBL" id="NEU70700.1"/>
    </source>
</evidence>
<dbReference type="Proteomes" id="UP000477386">
    <property type="component" value="Unassembled WGS sequence"/>
</dbReference>
<name>A0A6M0IQT4_9BACT</name>
<comment type="caution">
    <text evidence="5">The sequence shown here is derived from an EMBL/GenBank/DDBJ whole genome shotgun (WGS) entry which is preliminary data.</text>
</comment>
<dbReference type="EMBL" id="JAAGNZ010000007">
    <property type="protein sequence ID" value="NEU70700.1"/>
    <property type="molecule type" value="Genomic_DNA"/>
</dbReference>
<dbReference type="SMART" id="SM00347">
    <property type="entry name" value="HTH_MARR"/>
    <property type="match status" value="1"/>
</dbReference>
<dbReference type="Pfam" id="PF01047">
    <property type="entry name" value="MarR"/>
    <property type="match status" value="1"/>
</dbReference>
<dbReference type="InterPro" id="IPR036390">
    <property type="entry name" value="WH_DNA-bd_sf"/>
</dbReference>
<dbReference type="PRINTS" id="PR00598">
    <property type="entry name" value="HTHMARR"/>
</dbReference>
<evidence type="ECO:0000259" key="4">
    <source>
        <dbReference type="PROSITE" id="PS50995"/>
    </source>
</evidence>
<dbReference type="PANTHER" id="PTHR42756">
    <property type="entry name" value="TRANSCRIPTIONAL REGULATOR, MARR"/>
    <property type="match status" value="1"/>
</dbReference>
<keyword evidence="2" id="KW-0238">DNA-binding</keyword>
<sequence length="157" mass="18348">MSDQRSTVIANTTEVPKEFARIASEVNVAFRQFVQQKLKQHKFDLTFEMLQIIVHLWENDGVNQQEIANATLKDKASLTYLIDNLTRRELVYRQEDINDRRNKLIFLTPQGWQLKNAILPWVEDMYVAANAGIPAYDFEKAMHVLRRVINNLKQSQS</sequence>
<evidence type="ECO:0000256" key="2">
    <source>
        <dbReference type="ARBA" id="ARBA00023125"/>
    </source>
</evidence>
<gene>
    <name evidence="5" type="ORF">GK091_27800</name>
</gene>
<evidence type="ECO:0000313" key="6">
    <source>
        <dbReference type="Proteomes" id="UP000477386"/>
    </source>
</evidence>
<dbReference type="AlphaFoldDB" id="A0A6M0IQT4"/>
<dbReference type="PROSITE" id="PS50995">
    <property type="entry name" value="HTH_MARR_2"/>
    <property type="match status" value="1"/>
</dbReference>
<reference evidence="5 6" key="1">
    <citation type="submission" date="2020-02" db="EMBL/GenBank/DDBJ databases">
        <title>Draft genome sequence of two Spirosoma agri KCTC 52727 and Spirosoma terrae KCTC 52035.</title>
        <authorList>
            <person name="Rojas J."/>
            <person name="Ambika Manirajan B."/>
            <person name="Ratering S."/>
            <person name="Suarez C."/>
            <person name="Schnell S."/>
        </authorList>
    </citation>
    <scope>NUCLEOTIDE SEQUENCE [LARGE SCALE GENOMIC DNA]</scope>
    <source>
        <strain evidence="5 6">KCTC 52727</strain>
    </source>
</reference>
<keyword evidence="1" id="KW-0805">Transcription regulation</keyword>
<protein>
    <submittedName>
        <fullName evidence="5">MarR family transcriptional regulator</fullName>
    </submittedName>
</protein>
<dbReference type="Gene3D" id="1.10.10.10">
    <property type="entry name" value="Winged helix-like DNA-binding domain superfamily/Winged helix DNA-binding domain"/>
    <property type="match status" value="1"/>
</dbReference>
<accession>A0A6M0IQT4</accession>
<dbReference type="GO" id="GO:0003700">
    <property type="term" value="F:DNA-binding transcription factor activity"/>
    <property type="evidence" value="ECO:0007669"/>
    <property type="project" value="InterPro"/>
</dbReference>
<dbReference type="GO" id="GO:0003677">
    <property type="term" value="F:DNA binding"/>
    <property type="evidence" value="ECO:0007669"/>
    <property type="project" value="UniProtKB-KW"/>
</dbReference>
<proteinExistence type="predicted"/>
<keyword evidence="6" id="KW-1185">Reference proteome</keyword>
<dbReference type="InterPro" id="IPR000835">
    <property type="entry name" value="HTH_MarR-typ"/>
</dbReference>
<dbReference type="PANTHER" id="PTHR42756:SF1">
    <property type="entry name" value="TRANSCRIPTIONAL REPRESSOR OF EMRAB OPERON"/>
    <property type="match status" value="1"/>
</dbReference>
<keyword evidence="3" id="KW-0804">Transcription</keyword>
<dbReference type="SUPFAM" id="SSF46785">
    <property type="entry name" value="Winged helix' DNA-binding domain"/>
    <property type="match status" value="1"/>
</dbReference>